<dbReference type="PROSITE" id="PS50081">
    <property type="entry name" value="ZF_DAG_PE_2"/>
    <property type="match status" value="1"/>
</dbReference>
<dbReference type="PROSITE" id="PS51339">
    <property type="entry name" value="PPASE_MYOTUBULARIN"/>
    <property type="match status" value="1"/>
</dbReference>
<evidence type="ECO:0000256" key="5">
    <source>
        <dbReference type="ARBA" id="ARBA00022833"/>
    </source>
</evidence>
<evidence type="ECO:0000256" key="4">
    <source>
        <dbReference type="ARBA" id="ARBA00022723"/>
    </source>
</evidence>
<comment type="cofactor">
    <cofactor evidence="1">
        <name>Mg(2+)</name>
        <dbReference type="ChEBI" id="CHEBI:18420"/>
    </cofactor>
</comment>
<dbReference type="InterPro" id="IPR029021">
    <property type="entry name" value="Prot-tyrosine_phosphatase-like"/>
</dbReference>
<evidence type="ECO:0000259" key="8">
    <source>
        <dbReference type="PROSITE" id="PS50081"/>
    </source>
</evidence>
<keyword evidence="3" id="KW-0597">Phosphoprotein</keyword>
<dbReference type="SUPFAM" id="SSF50729">
    <property type="entry name" value="PH domain-like"/>
    <property type="match status" value="1"/>
</dbReference>
<evidence type="ECO:0000313" key="10">
    <source>
        <dbReference type="Proteomes" id="UP000695022"/>
    </source>
</evidence>
<evidence type="ECO:0000256" key="1">
    <source>
        <dbReference type="ARBA" id="ARBA00001946"/>
    </source>
</evidence>
<feature type="domain" description="PH" evidence="7">
    <location>
        <begin position="504"/>
        <end position="606"/>
    </location>
</feature>
<dbReference type="SUPFAM" id="SSF57889">
    <property type="entry name" value="Cysteine-rich domain"/>
    <property type="match status" value="1"/>
</dbReference>
<proteinExistence type="inferred from homology"/>
<evidence type="ECO:0000259" key="7">
    <source>
        <dbReference type="PROSITE" id="PS50003"/>
    </source>
</evidence>
<dbReference type="SMART" id="SM00109">
    <property type="entry name" value="C1"/>
    <property type="match status" value="1"/>
</dbReference>
<keyword evidence="5" id="KW-0862">Zinc</keyword>
<comment type="similarity">
    <text evidence="2">Belongs to the protein-tyrosine phosphatase family. Non-receptor class myotubularin subfamily.</text>
</comment>
<sequence length="606" mass="69812">MLRYEITDGTTNRLIRRQHLYGYLDVDMQRRCLFCPRQVAADSAENLTIQNIMQLAGAAVDLLDVQGSSVMVCLEDGWDITAQIVSVAQVLLDPYYRTIEGFRTIIEKEWLAFGHRFSYRGNHTVASQSSGFAPIFLQFLDVVHQVHSQFPLSFEFNQYFLRFIALHYCSGRFRTFLLDSEYERVEAGWLLDERVRSHSRADELDDVEGDATLTQAAQDTSMWEYIEKHHKRSPLFFNPMYITPSTDVESRMNVLRPYSNISNLRIWDYYVTEELGHYPSYDREMVAVETQQEEEQNALETSPSNRKIVMAGYDNLRIVEPDAFTLLLEEVYRLETELGHLPQRWKYTWDKQQAQSDYVESSMAATQQYRSHGRAIHKRATIEILIKGKMGVETTQMYSHPHRFEKFNYTTPTYCDYCNHVLWGLVKTGMRCVDCGYNCHEKCQSMVPKNCTRYKSVNDGVSSASLQAAGSGSDNASIVTSGVGTLTASGRTYYDQFSSNVGENSTHEGYLYKRGALLKGWKMRWFVLDSIKHQLRYYDTMEDSHCKGFIDLAEVISASLAQAVAGAPKKANDKSFFEVKTKRRDYSFVAHDQHSHKSGLTRFRRA</sequence>
<dbReference type="RefSeq" id="XP_014680971.1">
    <property type="nucleotide sequence ID" value="XM_014825485.1"/>
</dbReference>
<evidence type="ECO:0000256" key="3">
    <source>
        <dbReference type="ARBA" id="ARBA00022553"/>
    </source>
</evidence>
<protein>
    <submittedName>
        <fullName evidence="11">Myotubularin-related protein 13-like</fullName>
    </submittedName>
</protein>
<dbReference type="Gene3D" id="3.30.60.20">
    <property type="match status" value="1"/>
</dbReference>
<evidence type="ECO:0000256" key="2">
    <source>
        <dbReference type="ARBA" id="ARBA00007471"/>
    </source>
</evidence>
<evidence type="ECO:0000256" key="6">
    <source>
        <dbReference type="ARBA" id="ARBA00022842"/>
    </source>
</evidence>
<reference evidence="11" key="1">
    <citation type="submission" date="2025-08" db="UniProtKB">
        <authorList>
            <consortium name="RefSeq"/>
        </authorList>
    </citation>
    <scope>IDENTIFICATION</scope>
</reference>
<dbReference type="InterPro" id="IPR001849">
    <property type="entry name" value="PH_domain"/>
</dbReference>
<evidence type="ECO:0000313" key="11">
    <source>
        <dbReference type="RefSeq" id="XP_014680971.1"/>
    </source>
</evidence>
<gene>
    <name evidence="11" type="primary">LOC106820889</name>
</gene>
<dbReference type="InterPro" id="IPR030564">
    <property type="entry name" value="Myotubularin"/>
</dbReference>
<dbReference type="Pfam" id="PF06602">
    <property type="entry name" value="Myotub-related"/>
    <property type="match status" value="1"/>
</dbReference>
<organism evidence="10 11">
    <name type="scientific">Priapulus caudatus</name>
    <name type="common">Priapulid worm</name>
    <dbReference type="NCBI Taxonomy" id="37621"/>
    <lineage>
        <taxon>Eukaryota</taxon>
        <taxon>Metazoa</taxon>
        <taxon>Ecdysozoa</taxon>
        <taxon>Scalidophora</taxon>
        <taxon>Priapulida</taxon>
        <taxon>Priapulimorpha</taxon>
        <taxon>Priapulimorphida</taxon>
        <taxon>Priapulidae</taxon>
        <taxon>Priapulus</taxon>
    </lineage>
</organism>
<keyword evidence="4" id="KW-0479">Metal-binding</keyword>
<dbReference type="Pfam" id="PF00130">
    <property type="entry name" value="C1_1"/>
    <property type="match status" value="1"/>
</dbReference>
<dbReference type="InterPro" id="IPR002219">
    <property type="entry name" value="PKC_DAG/PE"/>
</dbReference>
<dbReference type="Gene3D" id="2.30.29.30">
    <property type="entry name" value="Pleckstrin-homology domain (PH domain)/Phosphotyrosine-binding domain (PTB)"/>
    <property type="match status" value="1"/>
</dbReference>
<evidence type="ECO:0000259" key="9">
    <source>
        <dbReference type="PROSITE" id="PS51339"/>
    </source>
</evidence>
<dbReference type="SMART" id="SM00233">
    <property type="entry name" value="PH"/>
    <property type="match status" value="1"/>
</dbReference>
<dbReference type="InterPro" id="IPR020454">
    <property type="entry name" value="DAG/PE-bd"/>
</dbReference>
<dbReference type="InterPro" id="IPR010569">
    <property type="entry name" value="Myotubularin-like_Pase_dom"/>
</dbReference>
<dbReference type="PRINTS" id="PR00008">
    <property type="entry name" value="DAGPEDOMAIN"/>
</dbReference>
<dbReference type="Pfam" id="PF00169">
    <property type="entry name" value="PH"/>
    <property type="match status" value="1"/>
</dbReference>
<keyword evidence="10" id="KW-1185">Reference proteome</keyword>
<dbReference type="Proteomes" id="UP000695022">
    <property type="component" value="Unplaced"/>
</dbReference>
<feature type="domain" description="Myotubularin phosphatase" evidence="9">
    <location>
        <begin position="49"/>
        <end position="271"/>
    </location>
</feature>
<accession>A0ABM1F950</accession>
<dbReference type="PROSITE" id="PS00479">
    <property type="entry name" value="ZF_DAG_PE_1"/>
    <property type="match status" value="1"/>
</dbReference>
<dbReference type="PANTHER" id="PTHR10807">
    <property type="entry name" value="MYOTUBULARIN-RELATED"/>
    <property type="match status" value="1"/>
</dbReference>
<dbReference type="CDD" id="cd20827">
    <property type="entry name" value="C1_Sbf-like"/>
    <property type="match status" value="1"/>
</dbReference>
<feature type="domain" description="Phorbol-ester/DAG-type" evidence="8">
    <location>
        <begin position="401"/>
        <end position="451"/>
    </location>
</feature>
<keyword evidence="6" id="KW-0460">Magnesium</keyword>
<dbReference type="GeneID" id="106820889"/>
<dbReference type="InterPro" id="IPR011993">
    <property type="entry name" value="PH-like_dom_sf"/>
</dbReference>
<name>A0ABM1F950_PRICU</name>
<dbReference type="SUPFAM" id="SSF52799">
    <property type="entry name" value="(Phosphotyrosine protein) phosphatases II"/>
    <property type="match status" value="1"/>
</dbReference>
<dbReference type="PANTHER" id="PTHR10807:SF109">
    <property type="entry name" value="SET DOMAIN BINDING FACTOR, ISOFORM A"/>
    <property type="match status" value="1"/>
</dbReference>
<dbReference type="PROSITE" id="PS50003">
    <property type="entry name" value="PH_DOMAIN"/>
    <property type="match status" value="1"/>
</dbReference>
<dbReference type="InterPro" id="IPR046349">
    <property type="entry name" value="C1-like_sf"/>
</dbReference>
<dbReference type="CDD" id="cd01235">
    <property type="entry name" value="PH_Sbf1_hMTMR5"/>
    <property type="match status" value="1"/>
</dbReference>